<dbReference type="EMBL" id="JALBCA010000074">
    <property type="protein sequence ID" value="KAI2384374.1"/>
    <property type="molecule type" value="Genomic_DNA"/>
</dbReference>
<evidence type="ECO:0000313" key="1">
    <source>
        <dbReference type="EMBL" id="KAI2384374.1"/>
    </source>
</evidence>
<gene>
    <name evidence="1" type="ORF">LOY88_004723</name>
</gene>
<sequence>MLDLDENVPAKAPGDPGISMFIPIIDPRSKDNSNVFPLDGVDLETVSNADLMGLLDTAPILYQVGGTKVVRISHNLILKSGGRGLPREARTLQLIAKKTSLSVPRVYRTFQVKEQGRQFGTRGHIIMDYIDGKNLGDCWKQLTGRQKDDIVCQAVGIVQQLQALSFPTAGPLGGGVCTGQLFSDFGAGPFDSNSDMEAWFNRKLAFCQRINKAPPEIPPFEFSKFVMTHQDISPRNIILDASEKIWLVDWADSGAFPPAFERGALAVVSLKSATITVGVNGDLSSRPRIGPPPQFAANEESHSGDCLTTEQLKYRVQTRGSSLSSSEKH</sequence>
<organism evidence="1">
    <name type="scientific">Ophidiomyces ophidiicola</name>
    <dbReference type="NCBI Taxonomy" id="1387563"/>
    <lineage>
        <taxon>Eukaryota</taxon>
        <taxon>Fungi</taxon>
        <taxon>Dikarya</taxon>
        <taxon>Ascomycota</taxon>
        <taxon>Pezizomycotina</taxon>
        <taxon>Eurotiomycetes</taxon>
        <taxon>Eurotiomycetidae</taxon>
        <taxon>Onygenales</taxon>
        <taxon>Onygenaceae</taxon>
        <taxon>Ophidiomyces</taxon>
    </lineage>
</organism>
<reference evidence="1" key="1">
    <citation type="journal article" date="2022" name="bioRxiv">
        <title>Population genetic analysis of Ophidiomyces ophidiicola, the causative agent of snake fungal disease, indicates recent introductions to the USA.</title>
        <authorList>
            <person name="Ladner J.T."/>
            <person name="Palmer J.M."/>
            <person name="Ettinger C.L."/>
            <person name="Stajich J.E."/>
            <person name="Farrell T.M."/>
            <person name="Glorioso B.M."/>
            <person name="Lawson B."/>
            <person name="Price S.J."/>
            <person name="Stengle A.G."/>
            <person name="Grear D.A."/>
            <person name="Lorch J.M."/>
        </authorList>
    </citation>
    <scope>NUCLEOTIDE SEQUENCE</scope>
    <source>
        <strain evidence="1">NWHC 24266-5</strain>
    </source>
</reference>
<accession>A0ACB8USP8</accession>
<proteinExistence type="predicted"/>
<name>A0ACB8USP8_9EURO</name>
<protein>
    <submittedName>
        <fullName evidence="1">Uncharacterized protein</fullName>
    </submittedName>
</protein>
<comment type="caution">
    <text evidence="1">The sequence shown here is derived from an EMBL/GenBank/DDBJ whole genome shotgun (WGS) entry which is preliminary data.</text>
</comment>